<dbReference type="InterPro" id="IPR008928">
    <property type="entry name" value="6-hairpin_glycosidase_sf"/>
</dbReference>
<keyword evidence="2" id="KW-0413">Isomerase</keyword>
<sequence length="416" mass="48459">MNGNTNSNMEKELVQEATTENFAFDPILYAAQYKSELLDNILPFWMEHSKDAVNGGYFTCLDRDGRVYDTDKFIWLQGRQVWCFAYMYKQIEQNPEWLAFAKHGADFLEKFGRDAEGNWYFSMTADGKPLIQPYNIFSDAFATMAFAAMDKADPNPRYKQIALDTFAHIIRRQHNWKGSYNKAYPGTRPLRNFSLPMILSNLSLEMEHILGAERVNSFIPTVIHDVMEVFYQPEHGLILENVNPDGSFSDSFEGRLINPGHAIEAMWFIMDLGERLGDKTLIRKAVNIMLNTLEYGWDKEFGGLYYFLDIKGNPTQQLEWDQKLWWVHVEALVALAKAYMHTGDAACAEWFNRVHAYTWKHFKDPEHGEWFGYLNRRGEAYLPLKGGKWKGCFHIPRALFQVWKTMEKIQQKNNAQ</sequence>
<reference evidence="3 4" key="1">
    <citation type="submission" date="2019-02" db="EMBL/GenBank/DDBJ databases">
        <title>Genomic Encyclopedia of Type Strains, Phase IV (KMG-IV): sequencing the most valuable type-strain genomes for metagenomic binning, comparative biology and taxonomic classification.</title>
        <authorList>
            <person name="Goeker M."/>
        </authorList>
    </citation>
    <scope>NUCLEOTIDE SEQUENCE [LARGE SCALE GENOMIC DNA]</scope>
    <source>
        <strain evidence="3 4">DSM 18116</strain>
    </source>
</reference>
<dbReference type="PANTHER" id="PTHR15108">
    <property type="entry name" value="N-ACYLGLUCOSAMINE-2-EPIMERASE"/>
    <property type="match status" value="1"/>
</dbReference>
<dbReference type="Gene3D" id="1.50.10.10">
    <property type="match status" value="1"/>
</dbReference>
<comment type="similarity">
    <text evidence="1">Belongs to the N-acylglucosamine 2-epimerase family.</text>
</comment>
<organism evidence="3 4">
    <name type="scientific">Pseudobacter ginsenosidimutans</name>
    <dbReference type="NCBI Taxonomy" id="661488"/>
    <lineage>
        <taxon>Bacteria</taxon>
        <taxon>Pseudomonadati</taxon>
        <taxon>Bacteroidota</taxon>
        <taxon>Chitinophagia</taxon>
        <taxon>Chitinophagales</taxon>
        <taxon>Chitinophagaceae</taxon>
        <taxon>Pseudobacter</taxon>
    </lineage>
</organism>
<dbReference type="Proteomes" id="UP000293874">
    <property type="component" value="Unassembled WGS sequence"/>
</dbReference>
<comment type="caution">
    <text evidence="3">The sequence shown here is derived from an EMBL/GenBank/DDBJ whole genome shotgun (WGS) entry which is preliminary data.</text>
</comment>
<gene>
    <name evidence="3" type="ORF">EV199_1719</name>
</gene>
<accession>A0A4Q7N4B7</accession>
<dbReference type="GO" id="GO:0005975">
    <property type="term" value="P:carbohydrate metabolic process"/>
    <property type="evidence" value="ECO:0007669"/>
    <property type="project" value="InterPro"/>
</dbReference>
<dbReference type="Pfam" id="PF07221">
    <property type="entry name" value="GlcNAc_2-epim"/>
    <property type="match status" value="1"/>
</dbReference>
<evidence type="ECO:0000256" key="2">
    <source>
        <dbReference type="ARBA" id="ARBA00023235"/>
    </source>
</evidence>
<proteinExistence type="inferred from homology"/>
<keyword evidence="4" id="KW-1185">Reference proteome</keyword>
<dbReference type="EMBL" id="SGXA01000001">
    <property type="protein sequence ID" value="RZS75844.1"/>
    <property type="molecule type" value="Genomic_DNA"/>
</dbReference>
<dbReference type="InterPro" id="IPR012341">
    <property type="entry name" value="6hp_glycosidase-like_sf"/>
</dbReference>
<evidence type="ECO:0000256" key="1">
    <source>
        <dbReference type="ARBA" id="ARBA00008558"/>
    </source>
</evidence>
<dbReference type="InterPro" id="IPR010819">
    <property type="entry name" value="AGE/CE"/>
</dbReference>
<dbReference type="InterPro" id="IPR034116">
    <property type="entry name" value="AGE_dom"/>
</dbReference>
<dbReference type="GO" id="GO:0016853">
    <property type="term" value="F:isomerase activity"/>
    <property type="evidence" value="ECO:0007669"/>
    <property type="project" value="UniProtKB-KW"/>
</dbReference>
<dbReference type="RefSeq" id="WP_225979869.1">
    <property type="nucleotide sequence ID" value="NZ_CP042431.1"/>
</dbReference>
<protein>
    <submittedName>
        <fullName evidence="3">N-acylglucosamine 2-epimerase</fullName>
    </submittedName>
</protein>
<dbReference type="CDD" id="cd00249">
    <property type="entry name" value="AGE"/>
    <property type="match status" value="1"/>
</dbReference>
<dbReference type="AlphaFoldDB" id="A0A4Q7N4B7"/>
<dbReference type="FunFam" id="1.50.10.10:FF:000021">
    <property type="entry name" value="N-acylglucosamine 2-epimerase"/>
    <property type="match status" value="1"/>
</dbReference>
<name>A0A4Q7N4B7_9BACT</name>
<evidence type="ECO:0000313" key="4">
    <source>
        <dbReference type="Proteomes" id="UP000293874"/>
    </source>
</evidence>
<evidence type="ECO:0000313" key="3">
    <source>
        <dbReference type="EMBL" id="RZS75844.1"/>
    </source>
</evidence>
<dbReference type="SUPFAM" id="SSF48208">
    <property type="entry name" value="Six-hairpin glycosidases"/>
    <property type="match status" value="1"/>
</dbReference>